<organism evidence="1 2">
    <name type="scientific">Sphingomonas abietis</name>
    <dbReference type="NCBI Taxonomy" id="3012344"/>
    <lineage>
        <taxon>Bacteria</taxon>
        <taxon>Pseudomonadati</taxon>
        <taxon>Pseudomonadota</taxon>
        <taxon>Alphaproteobacteria</taxon>
        <taxon>Sphingomonadales</taxon>
        <taxon>Sphingomonadaceae</taxon>
        <taxon>Sphingomonas</taxon>
    </lineage>
</organism>
<keyword evidence="2" id="KW-1185">Reference proteome</keyword>
<dbReference type="Proteomes" id="UP001210865">
    <property type="component" value="Chromosome"/>
</dbReference>
<dbReference type="EMBL" id="CP115174">
    <property type="protein sequence ID" value="WBO23942.1"/>
    <property type="molecule type" value="Genomic_DNA"/>
</dbReference>
<evidence type="ECO:0000313" key="2">
    <source>
        <dbReference type="Proteomes" id="UP001210865"/>
    </source>
</evidence>
<sequence length="100" mass="10992">MTDRGSGRTTRQLAALPDGAFYLVPGMGVVRHCQQLLRSAGRQPRAINFVTRDMQGTIWGARVPAWDVDHAYFEVVGSRSGITVYDLLWMAAGQGPLSEQ</sequence>
<gene>
    <name evidence="1" type="ORF">PBT88_07485</name>
</gene>
<reference evidence="1 2" key="1">
    <citation type="submission" date="2022-12" db="EMBL/GenBank/DDBJ databases">
        <title>Sphingomonas abieness sp. nov., an endophytic bacterium isolated from Abies koreana.</title>
        <authorList>
            <person name="Jiang L."/>
            <person name="Lee J."/>
        </authorList>
    </citation>
    <scope>NUCLEOTIDE SEQUENCE [LARGE SCALE GENOMIC DNA]</scope>
    <source>
        <strain evidence="2">PAMB 00755</strain>
    </source>
</reference>
<evidence type="ECO:0000313" key="1">
    <source>
        <dbReference type="EMBL" id="WBO23942.1"/>
    </source>
</evidence>
<proteinExistence type="predicted"/>
<name>A0ABY7NRZ0_9SPHN</name>
<dbReference type="RefSeq" id="WP_270078571.1">
    <property type="nucleotide sequence ID" value="NZ_CP115174.1"/>
</dbReference>
<accession>A0ABY7NRZ0</accession>
<protein>
    <submittedName>
        <fullName evidence="1">Uncharacterized protein</fullName>
    </submittedName>
</protein>